<dbReference type="SUPFAM" id="SSF53448">
    <property type="entry name" value="Nucleotide-diphospho-sugar transferases"/>
    <property type="match status" value="1"/>
</dbReference>
<dbReference type="PANTHER" id="PTHR22916:SF3">
    <property type="entry name" value="UDP-GLCNAC:BETAGAL BETA-1,3-N-ACETYLGLUCOSAMINYLTRANSFERASE-LIKE PROTEIN 1"/>
    <property type="match status" value="1"/>
</dbReference>
<feature type="domain" description="Glycosyltransferase 2-like" evidence="1">
    <location>
        <begin position="15"/>
        <end position="113"/>
    </location>
</feature>
<dbReference type="AlphaFoldDB" id="A0A1H8RKL4"/>
<evidence type="ECO:0000259" key="1">
    <source>
        <dbReference type="Pfam" id="PF00535"/>
    </source>
</evidence>
<proteinExistence type="predicted"/>
<organism evidence="2 3">
    <name type="scientific">Flavobacterium sinopsychrotolerans</name>
    <dbReference type="NCBI Taxonomy" id="604089"/>
    <lineage>
        <taxon>Bacteria</taxon>
        <taxon>Pseudomonadati</taxon>
        <taxon>Bacteroidota</taxon>
        <taxon>Flavobacteriia</taxon>
        <taxon>Flavobacteriales</taxon>
        <taxon>Flavobacteriaceae</taxon>
        <taxon>Flavobacterium</taxon>
    </lineage>
</organism>
<dbReference type="GO" id="GO:0016758">
    <property type="term" value="F:hexosyltransferase activity"/>
    <property type="evidence" value="ECO:0007669"/>
    <property type="project" value="UniProtKB-ARBA"/>
</dbReference>
<gene>
    <name evidence="2" type="ORF">SAMN04487942_0087</name>
</gene>
<dbReference type="Gene3D" id="3.90.550.10">
    <property type="entry name" value="Spore Coat Polysaccharide Biosynthesis Protein SpsA, Chain A"/>
    <property type="match status" value="1"/>
</dbReference>
<name>A0A1H8RKL4_9FLAO</name>
<protein>
    <recommendedName>
        <fullName evidence="1">Glycosyltransferase 2-like domain-containing protein</fullName>
    </recommendedName>
</protein>
<dbReference type="Pfam" id="PF00535">
    <property type="entry name" value="Glycos_transf_2"/>
    <property type="match status" value="1"/>
</dbReference>
<dbReference type="EMBL" id="FODN01000012">
    <property type="protein sequence ID" value="SEO67089.1"/>
    <property type="molecule type" value="Genomic_DNA"/>
</dbReference>
<dbReference type="PANTHER" id="PTHR22916">
    <property type="entry name" value="GLYCOSYLTRANSFERASE"/>
    <property type="match status" value="1"/>
</dbReference>
<accession>A0A1H8RKL4</accession>
<dbReference type="InterPro" id="IPR001173">
    <property type="entry name" value="Glyco_trans_2-like"/>
</dbReference>
<reference evidence="3" key="1">
    <citation type="submission" date="2016-10" db="EMBL/GenBank/DDBJ databases">
        <authorList>
            <person name="Varghese N."/>
            <person name="Submissions S."/>
        </authorList>
    </citation>
    <scope>NUCLEOTIDE SEQUENCE [LARGE SCALE GENOMIC DNA]</scope>
    <source>
        <strain evidence="3">CGMCC 1.8704</strain>
    </source>
</reference>
<keyword evidence="3" id="KW-1185">Reference proteome</keyword>
<dbReference type="Proteomes" id="UP000198657">
    <property type="component" value="Unassembled WGS sequence"/>
</dbReference>
<sequence length="303" mass="35863">MPSIKNCFMNNPKVSIIVPCYNQAQYLDEALQSVLEQTYANWECIIVNDGSPDNTKEVANKWVEKDSRFKYAFQENGGLSSARNVGLNIAKGDYIQFLDSDDFLDFKKLESSLIECNNINSDTCKIIISNFRMFTIDKNVSSIPFCELRKEYFTFEEMIFGWDYKFNIPIHCGFFDTKLFQNFRFSIELKAKEDWIMWLTFFKNHAHCVFIDKPLVLYRIHSDSMTKEVEIMEDNYFKAILSLQKLVPEKVYNDYLIFVLNKKMKELVVLKKYIINYQNSNGFKILERFKKIKSIQLLVRFLK</sequence>
<dbReference type="InterPro" id="IPR029044">
    <property type="entry name" value="Nucleotide-diphossugar_trans"/>
</dbReference>
<evidence type="ECO:0000313" key="2">
    <source>
        <dbReference type="EMBL" id="SEO67089.1"/>
    </source>
</evidence>
<dbReference type="STRING" id="604089.SAMN04487942_0087"/>
<evidence type="ECO:0000313" key="3">
    <source>
        <dbReference type="Proteomes" id="UP000198657"/>
    </source>
</evidence>